<dbReference type="EMBL" id="BIFT01000001">
    <property type="protein sequence ID" value="GCE28943.1"/>
    <property type="molecule type" value="Genomic_DNA"/>
</dbReference>
<evidence type="ECO:0000313" key="2">
    <source>
        <dbReference type="EMBL" id="GCE28943.1"/>
    </source>
</evidence>
<keyword evidence="3" id="KW-1185">Reference proteome</keyword>
<dbReference type="SUPFAM" id="SSF53474">
    <property type="entry name" value="alpha/beta-Hydrolases"/>
    <property type="match status" value="1"/>
</dbReference>
<keyword evidence="2" id="KW-0378">Hydrolase</keyword>
<gene>
    <name evidence="2" type="ORF">KDA_44270</name>
</gene>
<evidence type="ECO:0000259" key="1">
    <source>
        <dbReference type="Pfam" id="PF12697"/>
    </source>
</evidence>
<dbReference type="PANTHER" id="PTHR37017:SF11">
    <property type="entry name" value="ESTERASE_LIPASE_THIOESTERASE DOMAIN-CONTAINING PROTEIN"/>
    <property type="match status" value="1"/>
</dbReference>
<proteinExistence type="predicted"/>
<dbReference type="GO" id="GO:0016787">
    <property type="term" value="F:hydrolase activity"/>
    <property type="evidence" value="ECO:0007669"/>
    <property type="project" value="UniProtKB-KW"/>
</dbReference>
<name>A0A402BC34_9CHLR</name>
<dbReference type="Proteomes" id="UP000287171">
    <property type="component" value="Unassembled WGS sequence"/>
</dbReference>
<dbReference type="InterPro" id="IPR052897">
    <property type="entry name" value="Sec-Metab_Biosynth_Hydrolase"/>
</dbReference>
<sequence>MSSNVNIVLVHGAFCDGSSWAGVIPLLQEAGHHVVAVQLPLVSLSSDIAVVKSATASLAGPTILAAHSYGGAVITGAGSDLANVTGLVYIAAYAPAEGETLGDLNQKFPPTEGQGKIGPSYLENALYIDPEAFPQVFAADVEPVQARVLAAVQRPTGLGCLTEKSGPPAWQKLPSWYLVSENDKTINPDAERWMAQRAGSTTSAIASSHASPVSHPREVADLILTAAQASAK</sequence>
<dbReference type="PANTHER" id="PTHR37017">
    <property type="entry name" value="AB HYDROLASE-1 DOMAIN-CONTAINING PROTEIN-RELATED"/>
    <property type="match status" value="1"/>
</dbReference>
<accession>A0A402BC34</accession>
<comment type="caution">
    <text evidence="2">The sequence shown here is derived from an EMBL/GenBank/DDBJ whole genome shotgun (WGS) entry which is preliminary data.</text>
</comment>
<dbReference type="Gene3D" id="3.40.50.1820">
    <property type="entry name" value="alpha/beta hydrolase"/>
    <property type="match status" value="1"/>
</dbReference>
<reference evidence="3" key="1">
    <citation type="submission" date="2018-12" db="EMBL/GenBank/DDBJ databases">
        <title>Tengunoibacter tsumagoiensis gen. nov., sp. nov., Dictyobacter kobayashii sp. nov., D. alpinus sp. nov., and D. joshuensis sp. nov. and description of Dictyobacteraceae fam. nov. within the order Ktedonobacterales isolated from Tengu-no-mugimeshi.</title>
        <authorList>
            <person name="Wang C.M."/>
            <person name="Zheng Y."/>
            <person name="Sakai Y."/>
            <person name="Toyoda A."/>
            <person name="Minakuchi Y."/>
            <person name="Abe K."/>
            <person name="Yokota A."/>
            <person name="Yabe S."/>
        </authorList>
    </citation>
    <scope>NUCLEOTIDE SEQUENCE [LARGE SCALE GENOMIC DNA]</scope>
    <source>
        <strain evidence="3">Uno16</strain>
    </source>
</reference>
<dbReference type="AlphaFoldDB" id="A0A402BC34"/>
<dbReference type="InterPro" id="IPR029058">
    <property type="entry name" value="AB_hydrolase_fold"/>
</dbReference>
<organism evidence="2 3">
    <name type="scientific">Dictyobacter alpinus</name>
    <dbReference type="NCBI Taxonomy" id="2014873"/>
    <lineage>
        <taxon>Bacteria</taxon>
        <taxon>Bacillati</taxon>
        <taxon>Chloroflexota</taxon>
        <taxon>Ktedonobacteria</taxon>
        <taxon>Ktedonobacterales</taxon>
        <taxon>Dictyobacteraceae</taxon>
        <taxon>Dictyobacter</taxon>
    </lineage>
</organism>
<feature type="domain" description="AB hydrolase-1" evidence="1">
    <location>
        <begin position="7"/>
        <end position="221"/>
    </location>
</feature>
<dbReference type="RefSeq" id="WP_126629111.1">
    <property type="nucleotide sequence ID" value="NZ_BIFT01000001.1"/>
</dbReference>
<dbReference type="Pfam" id="PF12697">
    <property type="entry name" value="Abhydrolase_6"/>
    <property type="match status" value="1"/>
</dbReference>
<protein>
    <submittedName>
        <fullName evidence="2">Alpha/beta hydrolase</fullName>
    </submittedName>
</protein>
<dbReference type="InterPro" id="IPR000073">
    <property type="entry name" value="AB_hydrolase_1"/>
</dbReference>
<evidence type="ECO:0000313" key="3">
    <source>
        <dbReference type="Proteomes" id="UP000287171"/>
    </source>
</evidence>
<dbReference type="OrthoDB" id="160229at2"/>